<feature type="binding site" evidence="5 9">
    <location>
        <position position="367"/>
    </location>
    <ligand>
        <name>Zn(2+)</name>
        <dbReference type="ChEBI" id="CHEBI:29105"/>
    </ligand>
</feature>
<organism evidence="11 12">
    <name type="scientific">Candidatus Desulfatifera sulfidica</name>
    <dbReference type="NCBI Taxonomy" id="2841691"/>
    <lineage>
        <taxon>Bacteria</taxon>
        <taxon>Pseudomonadati</taxon>
        <taxon>Thermodesulfobacteriota</taxon>
        <taxon>Desulfobulbia</taxon>
        <taxon>Desulfobulbales</taxon>
        <taxon>Desulfobulbaceae</taxon>
        <taxon>Candidatus Desulfatifera</taxon>
    </lineage>
</organism>
<comment type="function">
    <text evidence="5">Catalyzes the sequential NAD-dependent oxidations of L-histidinol to L-histidinaldehyde and then to L-histidine.</text>
</comment>
<dbReference type="Gene3D" id="1.20.5.1300">
    <property type="match status" value="1"/>
</dbReference>
<dbReference type="GO" id="GO:0051287">
    <property type="term" value="F:NAD binding"/>
    <property type="evidence" value="ECO:0007669"/>
    <property type="project" value="InterPro"/>
</dbReference>
<feature type="binding site" evidence="5 9">
    <location>
        <position position="265"/>
    </location>
    <ligand>
        <name>Zn(2+)</name>
        <dbReference type="ChEBI" id="CHEBI:29105"/>
    </ligand>
</feature>
<evidence type="ECO:0000256" key="10">
    <source>
        <dbReference type="RuleBase" id="RU004175"/>
    </source>
</evidence>
<keyword evidence="5" id="KW-0368">Histidine biosynthesis</keyword>
<dbReference type="PANTHER" id="PTHR21256:SF2">
    <property type="entry name" value="HISTIDINE BIOSYNTHESIS TRIFUNCTIONAL PROTEIN"/>
    <property type="match status" value="1"/>
</dbReference>
<keyword evidence="3 5" id="KW-0862">Zinc</keyword>
<dbReference type="Pfam" id="PF00815">
    <property type="entry name" value="Histidinol_dh"/>
    <property type="match status" value="1"/>
</dbReference>
<comment type="caution">
    <text evidence="11">The sequence shown here is derived from an EMBL/GenBank/DDBJ whole genome shotgun (WGS) entry which is preliminary data.</text>
</comment>
<accession>A0A8J6NAS3</accession>
<dbReference type="GO" id="GO:0008270">
    <property type="term" value="F:zinc ion binding"/>
    <property type="evidence" value="ECO:0007669"/>
    <property type="project" value="UniProtKB-UniRule"/>
</dbReference>
<dbReference type="InterPro" id="IPR001692">
    <property type="entry name" value="Histidinol_DH_CS"/>
</dbReference>
<feature type="active site" description="Proton acceptor" evidence="5 7">
    <location>
        <position position="333"/>
    </location>
</feature>
<dbReference type="EMBL" id="JACNLK010000033">
    <property type="protein sequence ID" value="MBC8208316.1"/>
    <property type="molecule type" value="Genomic_DNA"/>
</dbReference>
<feature type="binding site" evidence="5 8">
    <location>
        <position position="426"/>
    </location>
    <ligand>
        <name>substrate</name>
    </ligand>
</feature>
<dbReference type="Gene3D" id="3.40.50.1980">
    <property type="entry name" value="Nitrogenase molybdenum iron protein domain"/>
    <property type="match status" value="2"/>
</dbReference>
<dbReference type="PRINTS" id="PR00083">
    <property type="entry name" value="HOLDHDRGNASE"/>
</dbReference>
<evidence type="ECO:0000256" key="6">
    <source>
        <dbReference type="PIRNR" id="PIRNR000099"/>
    </source>
</evidence>
<dbReference type="GO" id="GO:0000105">
    <property type="term" value="P:L-histidine biosynthetic process"/>
    <property type="evidence" value="ECO:0007669"/>
    <property type="project" value="UniProtKB-UniRule"/>
</dbReference>
<keyword evidence="4 5" id="KW-0560">Oxidoreductase</keyword>
<evidence type="ECO:0000313" key="12">
    <source>
        <dbReference type="Proteomes" id="UP000599024"/>
    </source>
</evidence>
<dbReference type="UniPathway" id="UPA00031">
    <property type="reaction ID" value="UER00014"/>
</dbReference>
<dbReference type="HAMAP" id="MF_01024">
    <property type="entry name" value="HisD"/>
    <property type="match status" value="1"/>
</dbReference>
<evidence type="ECO:0000256" key="2">
    <source>
        <dbReference type="ARBA" id="ARBA00022723"/>
    </source>
</evidence>
<evidence type="ECO:0000256" key="4">
    <source>
        <dbReference type="ARBA" id="ARBA00023002"/>
    </source>
</evidence>
<feature type="binding site" evidence="5 9">
    <location>
        <position position="268"/>
    </location>
    <ligand>
        <name>Zn(2+)</name>
        <dbReference type="ChEBI" id="CHEBI:29105"/>
    </ligand>
</feature>
<dbReference type="PANTHER" id="PTHR21256">
    <property type="entry name" value="HISTIDINOL DEHYDROGENASE HDH"/>
    <property type="match status" value="1"/>
</dbReference>
<dbReference type="FunFam" id="3.40.50.1980:FF:000001">
    <property type="entry name" value="Histidinol dehydrogenase"/>
    <property type="match status" value="1"/>
</dbReference>
<dbReference type="Proteomes" id="UP000599024">
    <property type="component" value="Unassembled WGS sequence"/>
</dbReference>
<feature type="binding site" evidence="5 8">
    <location>
        <position position="243"/>
    </location>
    <ligand>
        <name>substrate</name>
    </ligand>
</feature>
<comment type="pathway">
    <text evidence="5">Amino-acid biosynthesis; L-histidine biosynthesis; L-histidine from 5-phospho-alpha-D-ribose 1-diphosphate: step 9/9.</text>
</comment>
<name>A0A8J6NAS3_9BACT</name>
<evidence type="ECO:0000256" key="9">
    <source>
        <dbReference type="PIRSR" id="PIRSR000099-4"/>
    </source>
</evidence>
<proteinExistence type="inferred from homology"/>
<feature type="active site" description="Proton acceptor" evidence="5 7">
    <location>
        <position position="334"/>
    </location>
</feature>
<dbReference type="CDD" id="cd06572">
    <property type="entry name" value="Histidinol_dh"/>
    <property type="match status" value="1"/>
</dbReference>
<dbReference type="GO" id="GO:0004399">
    <property type="term" value="F:histidinol dehydrogenase activity"/>
    <property type="evidence" value="ECO:0007669"/>
    <property type="project" value="UniProtKB-UniRule"/>
</dbReference>
<dbReference type="PROSITE" id="PS00611">
    <property type="entry name" value="HISOL_DEHYDROGENASE"/>
    <property type="match status" value="1"/>
</dbReference>
<reference evidence="11 12" key="1">
    <citation type="submission" date="2020-08" db="EMBL/GenBank/DDBJ databases">
        <title>Bridging the membrane lipid divide: bacteria of the FCB group superphylum have the potential to synthesize archaeal ether lipids.</title>
        <authorList>
            <person name="Villanueva L."/>
            <person name="Von Meijenfeldt F.A.B."/>
            <person name="Westbye A.B."/>
            <person name="Yadav S."/>
            <person name="Hopmans E.C."/>
            <person name="Dutilh B.E."/>
            <person name="Sinninghe Damste J.S."/>
        </authorList>
    </citation>
    <scope>NUCLEOTIDE SEQUENCE [LARGE SCALE GENOMIC DNA]</scope>
    <source>
        <strain evidence="11">NIOZ-UU81</strain>
    </source>
</reference>
<comment type="caution">
    <text evidence="5">Lacks conserved residue(s) required for the propagation of feature annotation.</text>
</comment>
<dbReference type="EC" id="1.1.1.23" evidence="5"/>
<dbReference type="AlphaFoldDB" id="A0A8J6NAS3"/>
<feature type="binding site" evidence="5 9">
    <location>
        <position position="426"/>
    </location>
    <ligand>
        <name>Zn(2+)</name>
        <dbReference type="ChEBI" id="CHEBI:29105"/>
    </ligand>
</feature>
<comment type="catalytic activity">
    <reaction evidence="5">
        <text>L-histidinol + 2 NAD(+) + H2O = L-histidine + 2 NADH + 3 H(+)</text>
        <dbReference type="Rhea" id="RHEA:20641"/>
        <dbReference type="ChEBI" id="CHEBI:15377"/>
        <dbReference type="ChEBI" id="CHEBI:15378"/>
        <dbReference type="ChEBI" id="CHEBI:57540"/>
        <dbReference type="ChEBI" id="CHEBI:57595"/>
        <dbReference type="ChEBI" id="CHEBI:57699"/>
        <dbReference type="ChEBI" id="CHEBI:57945"/>
        <dbReference type="EC" id="1.1.1.23"/>
    </reaction>
</comment>
<evidence type="ECO:0000256" key="8">
    <source>
        <dbReference type="PIRSR" id="PIRSR000099-3"/>
    </source>
</evidence>
<dbReference type="GO" id="GO:0005829">
    <property type="term" value="C:cytosol"/>
    <property type="evidence" value="ECO:0007669"/>
    <property type="project" value="TreeGrafter"/>
</dbReference>
<evidence type="ECO:0000256" key="7">
    <source>
        <dbReference type="PIRSR" id="PIRSR000099-1"/>
    </source>
</evidence>
<dbReference type="InterPro" id="IPR016161">
    <property type="entry name" value="Ald_DH/histidinol_DH"/>
</dbReference>
<protein>
    <recommendedName>
        <fullName evidence="5">Histidinol dehydrogenase</fullName>
        <shortName evidence="5">HDH</shortName>
        <ecNumber evidence="5">1.1.1.23</ecNumber>
    </recommendedName>
</protein>
<evidence type="ECO:0000256" key="5">
    <source>
        <dbReference type="HAMAP-Rule" id="MF_01024"/>
    </source>
</evidence>
<dbReference type="InterPro" id="IPR022695">
    <property type="entry name" value="Histidinol_DH_monofunct"/>
</dbReference>
<dbReference type="SUPFAM" id="SSF53720">
    <property type="entry name" value="ALDH-like"/>
    <property type="match status" value="1"/>
</dbReference>
<dbReference type="PIRSF" id="PIRSF000099">
    <property type="entry name" value="Histidinol_dh"/>
    <property type="match status" value="1"/>
</dbReference>
<comment type="similarity">
    <text evidence="1 5 6 10">Belongs to the histidinol dehydrogenase family.</text>
</comment>
<dbReference type="FunFam" id="3.40.50.1980:FF:000026">
    <property type="entry name" value="Histidinol dehydrogenase"/>
    <property type="match status" value="1"/>
</dbReference>
<gene>
    <name evidence="5 11" type="primary">hisD</name>
    <name evidence="11" type="ORF">H8E79_04005</name>
</gene>
<keyword evidence="5" id="KW-0028">Amino-acid biosynthesis</keyword>
<evidence type="ECO:0000256" key="3">
    <source>
        <dbReference type="ARBA" id="ARBA00022833"/>
    </source>
</evidence>
<keyword evidence="5" id="KW-0520">NAD</keyword>
<feature type="binding site" evidence="5 8">
    <location>
        <position position="421"/>
    </location>
    <ligand>
        <name>substrate</name>
    </ligand>
</feature>
<sequence length="439" mass="47035">MKLIKSLKTSTEEGERAIAELLGRFEAADESCRDSVSEILRDVREQGDAAVLAYTRKFDAPDMAESDLQVTTAEMLAAYEQVDQPFMAALSTAIERIQTFHEREMEDSWMQTRENGTIVGRLVRPVDAAGLYVPGGQGGSTPLVSSVLMNGIPAGIAGVDRRVMITPPNSEGGVSPYLLVAAQEIGISEIYKAGSAWAIAALAYGTETIPAVDVVVGPGNQFVAEAKSQVSGLVRIDMIAGPSEVLIVADETANPVHVAADMLAQAEHDPMARAVLLTVDHDLVPQVEAELTRQLANLSRREIARRSLAERGLILCVDDLDEAIDLTNDIAIEHLELMIADPWAQLPRIRHAGAIFLGHHTPEAAGDYLAGPNHVLPTMGTARFSSALGVETFLKKSSIVSYSRQALEEDADAIQLLAGLEGLSAHASSVSERLKSDRG</sequence>
<comment type="cofactor">
    <cofactor evidence="5 9">
        <name>Zn(2+)</name>
        <dbReference type="ChEBI" id="CHEBI:29105"/>
    </cofactor>
    <text evidence="5 9">Binds 1 zinc ion per subunit.</text>
</comment>
<feature type="binding site" evidence="5 8">
    <location>
        <position position="334"/>
    </location>
    <ligand>
        <name>substrate</name>
    </ligand>
</feature>
<evidence type="ECO:0000256" key="1">
    <source>
        <dbReference type="ARBA" id="ARBA00010178"/>
    </source>
</evidence>
<dbReference type="InterPro" id="IPR012131">
    <property type="entry name" value="Hstdl_DH"/>
</dbReference>
<dbReference type="NCBIfam" id="TIGR00069">
    <property type="entry name" value="hisD"/>
    <property type="match status" value="1"/>
</dbReference>
<feature type="binding site" evidence="5 8">
    <location>
        <position position="268"/>
    </location>
    <ligand>
        <name>substrate</name>
    </ligand>
</feature>
<feature type="binding site" evidence="5 8">
    <location>
        <position position="367"/>
    </location>
    <ligand>
        <name>substrate</name>
    </ligand>
</feature>
<feature type="binding site" evidence="5 8">
    <location>
        <position position="265"/>
    </location>
    <ligand>
        <name>substrate</name>
    </ligand>
</feature>
<keyword evidence="2 5" id="KW-0479">Metal-binding</keyword>
<evidence type="ECO:0000313" key="11">
    <source>
        <dbReference type="EMBL" id="MBC8208316.1"/>
    </source>
</evidence>